<sequence>MCYLTAVVQIGMLASTSSSCKLLNTALTQSVQYIVDSIHPLYAVWLDVSGGSLKKMKMFCLVFVQLELEVKVTGTYFL</sequence>
<dbReference type="AlphaFoldDB" id="A0AAV6Z2H3"/>
<accession>A0AAV6Z2H3</accession>
<gene>
    <name evidence="1" type="ORF">GDO81_026828</name>
</gene>
<dbReference type="EMBL" id="WNYA01005079">
    <property type="protein sequence ID" value="KAG8542380.1"/>
    <property type="molecule type" value="Genomic_DNA"/>
</dbReference>
<dbReference type="Proteomes" id="UP000824782">
    <property type="component" value="Unassembled WGS sequence"/>
</dbReference>
<proteinExistence type="predicted"/>
<comment type="caution">
    <text evidence="1">The sequence shown here is derived from an EMBL/GenBank/DDBJ whole genome shotgun (WGS) entry which is preliminary data.</text>
</comment>
<name>A0AAV6Z2H3_ENGPU</name>
<evidence type="ECO:0008006" key="3">
    <source>
        <dbReference type="Google" id="ProtNLM"/>
    </source>
</evidence>
<evidence type="ECO:0000313" key="2">
    <source>
        <dbReference type="Proteomes" id="UP000824782"/>
    </source>
</evidence>
<organism evidence="1 2">
    <name type="scientific">Engystomops pustulosus</name>
    <name type="common">Tungara frog</name>
    <name type="synonym">Physalaemus pustulosus</name>
    <dbReference type="NCBI Taxonomy" id="76066"/>
    <lineage>
        <taxon>Eukaryota</taxon>
        <taxon>Metazoa</taxon>
        <taxon>Chordata</taxon>
        <taxon>Craniata</taxon>
        <taxon>Vertebrata</taxon>
        <taxon>Euteleostomi</taxon>
        <taxon>Amphibia</taxon>
        <taxon>Batrachia</taxon>
        <taxon>Anura</taxon>
        <taxon>Neobatrachia</taxon>
        <taxon>Hyloidea</taxon>
        <taxon>Leptodactylidae</taxon>
        <taxon>Leiuperinae</taxon>
        <taxon>Engystomops</taxon>
    </lineage>
</organism>
<evidence type="ECO:0000313" key="1">
    <source>
        <dbReference type="EMBL" id="KAG8542380.1"/>
    </source>
</evidence>
<protein>
    <recommendedName>
        <fullName evidence="3">Secreted protein</fullName>
    </recommendedName>
</protein>
<keyword evidence="2" id="KW-1185">Reference proteome</keyword>
<reference evidence="1" key="1">
    <citation type="thesis" date="2020" institute="ProQuest LLC" country="789 East Eisenhower Parkway, Ann Arbor, MI, USA">
        <title>Comparative Genomics and Chromosome Evolution.</title>
        <authorList>
            <person name="Mudd A.B."/>
        </authorList>
    </citation>
    <scope>NUCLEOTIDE SEQUENCE</scope>
    <source>
        <strain evidence="1">237g6f4</strain>
        <tissue evidence="1">Blood</tissue>
    </source>
</reference>